<accession>A0A9Q4AZF2</accession>
<keyword evidence="2" id="KW-1185">Reference proteome</keyword>
<dbReference type="Proteomes" id="UP001057753">
    <property type="component" value="Unassembled WGS sequence"/>
</dbReference>
<dbReference type="AlphaFoldDB" id="A0A9Q4AZF2"/>
<name>A0A9Q4AZF2_SALAG</name>
<evidence type="ECO:0000313" key="2">
    <source>
        <dbReference type="Proteomes" id="UP001057753"/>
    </source>
</evidence>
<dbReference type="OrthoDB" id="2843375at2"/>
<proteinExistence type="predicted"/>
<dbReference type="EMBL" id="JABXYM010000001">
    <property type="protein sequence ID" value="MCR6095453.1"/>
    <property type="molecule type" value="Genomic_DNA"/>
</dbReference>
<protein>
    <submittedName>
        <fullName evidence="1">Uncharacterized protein</fullName>
    </submittedName>
</protein>
<organism evidence="1 2">
    <name type="scientific">Salipaludibacillus agaradhaerens</name>
    <name type="common">Bacillus agaradhaerens</name>
    <dbReference type="NCBI Taxonomy" id="76935"/>
    <lineage>
        <taxon>Bacteria</taxon>
        <taxon>Bacillati</taxon>
        <taxon>Bacillota</taxon>
        <taxon>Bacilli</taxon>
        <taxon>Bacillales</taxon>
        <taxon>Bacillaceae</taxon>
    </lineage>
</organism>
<sequence>MFQNLKEKFEAKRAVWAEETQARINNYAILERRKMLAEMKRKETLQSLLNSEVSKYLKTVLPTFLLKPEASRALLNMLHARSEGTVSINLNMTKEMRQTHLFYHNELDVFITLLERKGFVLEGNEDLFLTSFLTTLREYNYRLCIDVYGDFVPDDASLLEAFDRYFETVEDKFKYESGNVDFFAAYLNQKGIVDGNLTKSRLKRKLKQYEKANKHEFKLKKLERKLQNIS</sequence>
<evidence type="ECO:0000313" key="1">
    <source>
        <dbReference type="EMBL" id="MCR6095453.1"/>
    </source>
</evidence>
<gene>
    <name evidence="1" type="ORF">HXA33_02765</name>
</gene>
<reference evidence="1" key="1">
    <citation type="submission" date="2020-06" db="EMBL/GenBank/DDBJ databases">
        <title>Insight into the genomes of haloalkaliphilic bacilli from Kenyan soda lakes.</title>
        <authorList>
            <person name="Mwirichia R."/>
            <person name="Villamizar G.C."/>
            <person name="Poehlein A."/>
            <person name="Mugweru J."/>
            <person name="Kipnyargis A."/>
            <person name="Kiplimo D."/>
            <person name="Orwa P."/>
            <person name="Daniel R."/>
        </authorList>
    </citation>
    <scope>NUCLEOTIDE SEQUENCE</scope>
    <source>
        <strain evidence="1">B1096_S55</strain>
    </source>
</reference>
<dbReference type="RefSeq" id="WP_078579459.1">
    <property type="nucleotide sequence ID" value="NZ_JABXYM010000001.1"/>
</dbReference>
<comment type="caution">
    <text evidence="1">The sequence shown here is derived from an EMBL/GenBank/DDBJ whole genome shotgun (WGS) entry which is preliminary data.</text>
</comment>